<comment type="caution">
    <text evidence="5">The sequence shown here is derived from an EMBL/GenBank/DDBJ whole genome shotgun (WGS) entry which is preliminary data.</text>
</comment>
<dbReference type="InterPro" id="IPR013762">
    <property type="entry name" value="Integrase-like_cat_sf"/>
</dbReference>
<dbReference type="InterPro" id="IPR002104">
    <property type="entry name" value="Integrase_catalytic"/>
</dbReference>
<dbReference type="Proteomes" id="UP000487221">
    <property type="component" value="Unassembled WGS sequence"/>
</dbReference>
<evidence type="ECO:0000256" key="1">
    <source>
        <dbReference type="ARBA" id="ARBA00008857"/>
    </source>
</evidence>
<feature type="domain" description="Tyr recombinase" evidence="4">
    <location>
        <begin position="239"/>
        <end position="443"/>
    </location>
</feature>
<evidence type="ECO:0000256" key="2">
    <source>
        <dbReference type="ARBA" id="ARBA00023125"/>
    </source>
</evidence>
<dbReference type="InterPro" id="IPR010998">
    <property type="entry name" value="Integrase_recombinase_N"/>
</dbReference>
<sequence>MSEQLFLDFSLNFNLRQTRRNVPTIIYALFTFQGRRCKVNIGAKVYPAQWNKRRQIATVSNGQTRLDNRNNEIVNKRIRAVLAAFEEKKSYLCENLERMDFLLEELRQAINPNLKTRHAAMKENNELSATLILSRMAESNIASESSKKIYLGYVSAFKEYLEAKGISDRLSAINRDVLEDYQQYLQERRPAAVKTLLNKVKGIVTLINHANKDKSVRSNINTNGITYQEDNRSREQRKSKQVTLTESQLLAIYNYTDLNAKERETRDLFICQCLLGQRISDLPKILKGDYRITKLGDGNEVISFMAQKTSQEATLYLFPVVKEILGRYRQTGFEHIDLLAEDEKVIARNEVKLNKTIKEVCRKAGLDNDIDYVEQIGSKIITRRKKLFELIHTHTARHTFITLMCRYGVPKEDVIVATAHTDIKMIDEVYLHETVNDKGTRYVNSMKRIKGSAFFKVEGADNTADTVVDKERTARQPVSTAGNITFETLLDTQFLASRINEASDMAERMGYVKDGKLYDYNGEINGIVKEVEAFMQSPAPGFEVACKYVERLSVGNLSNLRDELKLLIVRCMRIEANAETIMQIIDKAFRMGILDNDSLNDMKEIVSAILKAKEKEIEK</sequence>
<dbReference type="InterPro" id="IPR025269">
    <property type="entry name" value="SAM-like_dom"/>
</dbReference>
<dbReference type="GO" id="GO:0006310">
    <property type="term" value="P:DNA recombination"/>
    <property type="evidence" value="ECO:0007669"/>
    <property type="project" value="UniProtKB-KW"/>
</dbReference>
<accession>A0A7J5H4J1</accession>
<protein>
    <submittedName>
        <fullName evidence="5">Tyrosine-type recombinase/integrase</fullName>
    </submittedName>
</protein>
<name>A0A7J5H4J1_BACUN</name>
<dbReference type="GO" id="GO:0003677">
    <property type="term" value="F:DNA binding"/>
    <property type="evidence" value="ECO:0007669"/>
    <property type="project" value="UniProtKB-KW"/>
</dbReference>
<proteinExistence type="inferred from homology"/>
<dbReference type="AlphaFoldDB" id="A0A7J5H4J1"/>
<dbReference type="InterPro" id="IPR050090">
    <property type="entry name" value="Tyrosine_recombinase_XerCD"/>
</dbReference>
<dbReference type="Gene3D" id="1.10.443.10">
    <property type="entry name" value="Intergrase catalytic core"/>
    <property type="match status" value="1"/>
</dbReference>
<dbReference type="Pfam" id="PF13102">
    <property type="entry name" value="Phage_int_SAM_5"/>
    <property type="match status" value="1"/>
</dbReference>
<dbReference type="InterPro" id="IPR011010">
    <property type="entry name" value="DNA_brk_join_enz"/>
</dbReference>
<dbReference type="RefSeq" id="WP_151875371.1">
    <property type="nucleotide sequence ID" value="NZ_WCTY01000012.1"/>
</dbReference>
<dbReference type="Gene3D" id="1.10.150.130">
    <property type="match status" value="1"/>
</dbReference>
<evidence type="ECO:0000313" key="5">
    <source>
        <dbReference type="EMBL" id="KAB4184856.1"/>
    </source>
</evidence>
<comment type="similarity">
    <text evidence="1">Belongs to the 'phage' integrase family.</text>
</comment>
<reference evidence="5 6" key="1">
    <citation type="journal article" date="2019" name="Nat. Med.">
        <title>A library of human gut bacterial isolates paired with longitudinal multiomics data enables mechanistic microbiome research.</title>
        <authorList>
            <person name="Poyet M."/>
            <person name="Groussin M."/>
            <person name="Gibbons S.M."/>
            <person name="Avila-Pacheco J."/>
            <person name="Jiang X."/>
            <person name="Kearney S.M."/>
            <person name="Perrotta A.R."/>
            <person name="Berdy B."/>
            <person name="Zhao S."/>
            <person name="Lieberman T.D."/>
            <person name="Swanson P.K."/>
            <person name="Smith M."/>
            <person name="Roesemann S."/>
            <person name="Alexander J.E."/>
            <person name="Rich S.A."/>
            <person name="Livny J."/>
            <person name="Vlamakis H."/>
            <person name="Clish C."/>
            <person name="Bullock K."/>
            <person name="Deik A."/>
            <person name="Scott J."/>
            <person name="Pierce K.A."/>
            <person name="Xavier R.J."/>
            <person name="Alm E.J."/>
        </authorList>
    </citation>
    <scope>NUCLEOTIDE SEQUENCE [LARGE SCALE GENOMIC DNA]</scope>
    <source>
        <strain evidence="5 6">BIOML-A19</strain>
    </source>
</reference>
<dbReference type="PROSITE" id="PS51898">
    <property type="entry name" value="TYR_RECOMBINASE"/>
    <property type="match status" value="1"/>
</dbReference>
<keyword evidence="3" id="KW-0233">DNA recombination</keyword>
<gene>
    <name evidence="5" type="ORF">GAQ44_07430</name>
</gene>
<dbReference type="EMBL" id="WCTY01000012">
    <property type="protein sequence ID" value="KAB4184856.1"/>
    <property type="molecule type" value="Genomic_DNA"/>
</dbReference>
<dbReference type="Pfam" id="PF00589">
    <property type="entry name" value="Phage_integrase"/>
    <property type="match status" value="1"/>
</dbReference>
<organism evidence="5 6">
    <name type="scientific">Bacteroides uniformis</name>
    <dbReference type="NCBI Taxonomy" id="820"/>
    <lineage>
        <taxon>Bacteria</taxon>
        <taxon>Pseudomonadati</taxon>
        <taxon>Bacteroidota</taxon>
        <taxon>Bacteroidia</taxon>
        <taxon>Bacteroidales</taxon>
        <taxon>Bacteroidaceae</taxon>
        <taxon>Bacteroides</taxon>
    </lineage>
</organism>
<keyword evidence="2" id="KW-0238">DNA-binding</keyword>
<evidence type="ECO:0000259" key="4">
    <source>
        <dbReference type="PROSITE" id="PS51898"/>
    </source>
</evidence>
<dbReference type="PANTHER" id="PTHR30349:SF64">
    <property type="entry name" value="PROPHAGE INTEGRASE INTD-RELATED"/>
    <property type="match status" value="1"/>
</dbReference>
<evidence type="ECO:0000313" key="6">
    <source>
        <dbReference type="Proteomes" id="UP000487221"/>
    </source>
</evidence>
<dbReference type="SUPFAM" id="SSF56349">
    <property type="entry name" value="DNA breaking-rejoining enzymes"/>
    <property type="match status" value="1"/>
</dbReference>
<dbReference type="PANTHER" id="PTHR30349">
    <property type="entry name" value="PHAGE INTEGRASE-RELATED"/>
    <property type="match status" value="1"/>
</dbReference>
<evidence type="ECO:0000256" key="3">
    <source>
        <dbReference type="ARBA" id="ARBA00023172"/>
    </source>
</evidence>
<dbReference type="GO" id="GO:0015074">
    <property type="term" value="P:DNA integration"/>
    <property type="evidence" value="ECO:0007669"/>
    <property type="project" value="InterPro"/>
</dbReference>